<evidence type="ECO:0000256" key="1">
    <source>
        <dbReference type="SAM" id="MobiDB-lite"/>
    </source>
</evidence>
<proteinExistence type="predicted"/>
<reference evidence="2" key="1">
    <citation type="submission" date="2018-05" db="EMBL/GenBank/DDBJ databases">
        <authorList>
            <person name="Lanie J.A."/>
            <person name="Ng W.-L."/>
            <person name="Kazmierczak K.M."/>
            <person name="Andrzejewski T.M."/>
            <person name="Davidsen T.M."/>
            <person name="Wayne K.J."/>
            <person name="Tettelin H."/>
            <person name="Glass J.I."/>
            <person name="Rusch D."/>
            <person name="Podicherti R."/>
            <person name="Tsui H.-C.T."/>
            <person name="Winkler M.E."/>
        </authorList>
    </citation>
    <scope>NUCLEOTIDE SEQUENCE</scope>
</reference>
<accession>A0A381VA23</accession>
<protein>
    <submittedName>
        <fullName evidence="2">Uncharacterized protein</fullName>
    </submittedName>
</protein>
<gene>
    <name evidence="2" type="ORF">METZ01_LOCUS89381</name>
</gene>
<name>A0A381VA23_9ZZZZ</name>
<dbReference type="EMBL" id="UINC01008105">
    <property type="protein sequence ID" value="SVA36527.1"/>
    <property type="molecule type" value="Genomic_DNA"/>
</dbReference>
<feature type="region of interest" description="Disordered" evidence="1">
    <location>
        <begin position="32"/>
        <end position="61"/>
    </location>
</feature>
<organism evidence="2">
    <name type="scientific">marine metagenome</name>
    <dbReference type="NCBI Taxonomy" id="408172"/>
    <lineage>
        <taxon>unclassified sequences</taxon>
        <taxon>metagenomes</taxon>
        <taxon>ecological metagenomes</taxon>
    </lineage>
</organism>
<dbReference type="AlphaFoldDB" id="A0A381VA23"/>
<evidence type="ECO:0000313" key="2">
    <source>
        <dbReference type="EMBL" id="SVA36527.1"/>
    </source>
</evidence>
<sequence>VIHEPTAVATINTPVVAAINLCPHSMKYSSSGKSPFGHIGHSGQVKPKPAADMYPPININE</sequence>
<feature type="non-terminal residue" evidence="2">
    <location>
        <position position="1"/>
    </location>
</feature>